<feature type="domain" description="Metallo-beta-lactamase" evidence="1">
    <location>
        <begin position="18"/>
        <end position="203"/>
    </location>
</feature>
<comment type="caution">
    <text evidence="2">The sequence shown here is derived from an EMBL/GenBank/DDBJ whole genome shotgun (WGS) entry which is preliminary data.</text>
</comment>
<dbReference type="AlphaFoldDB" id="A0A563DZ75"/>
<reference evidence="2 3" key="1">
    <citation type="submission" date="2019-05" db="EMBL/GenBank/DDBJ databases">
        <authorList>
            <person name="Lee S.D."/>
        </authorList>
    </citation>
    <scope>NUCLEOTIDE SEQUENCE [LARGE SCALE GENOMIC DNA]</scope>
    <source>
        <strain evidence="2 3">C5-26</strain>
    </source>
</reference>
<sequence length="264" mass="27839">MLREVAPGVLVRQSAFCLSNAVIVLGDDGVLLIDPGISGADLTDLASELHTRGLVVAAGFATHPHWDHVLWHEAFGTAPRFASRTCVEHIHTDLEDARGKAGDLAPGAPLDLLGDLTPLPDGPRTLPWVGPRVHLVEHQAHAPGHVALLVEGAGVLVAGDMLSDVEIPLLDLDSPDPVAAYAEGLDRLSDLASTGARLVVPGHGAAGDAQELRRRLALDRDYLRALESGGGEDDPRLGPDTAYGRDWLLRDHGAQVAVGRRGHA</sequence>
<evidence type="ECO:0000313" key="3">
    <source>
        <dbReference type="Proteomes" id="UP000320244"/>
    </source>
</evidence>
<dbReference type="Gene3D" id="3.60.15.10">
    <property type="entry name" value="Ribonuclease Z/Hydroxyacylglutathione hydrolase-like"/>
    <property type="match status" value="1"/>
</dbReference>
<gene>
    <name evidence="2" type="ORF">FGL98_15535</name>
</gene>
<proteinExistence type="predicted"/>
<dbReference type="SMART" id="SM00849">
    <property type="entry name" value="Lactamase_B"/>
    <property type="match status" value="1"/>
</dbReference>
<keyword evidence="2" id="KW-0378">Hydrolase</keyword>
<reference evidence="2 3" key="2">
    <citation type="submission" date="2019-08" db="EMBL/GenBank/DDBJ databases">
        <title>Jejuicoccus antrihumi gen. nov., sp. nov., a new member of the family Dermacoccaceae isolated from a cave.</title>
        <authorList>
            <person name="Schumann P."/>
            <person name="Kim I.S."/>
        </authorList>
    </citation>
    <scope>NUCLEOTIDE SEQUENCE [LARGE SCALE GENOMIC DNA]</scope>
    <source>
        <strain evidence="2 3">C5-26</strain>
    </source>
</reference>
<dbReference type="EMBL" id="VCQV01000023">
    <property type="protein sequence ID" value="TWP34954.1"/>
    <property type="molecule type" value="Genomic_DNA"/>
</dbReference>
<dbReference type="PANTHER" id="PTHR42951:SF22">
    <property type="entry name" value="METALLO BETA-LACTAMASE SUPERFAMILY LIPOPROTEIN"/>
    <property type="match status" value="1"/>
</dbReference>
<dbReference type="Pfam" id="PF00753">
    <property type="entry name" value="Lactamase_B"/>
    <property type="match status" value="1"/>
</dbReference>
<keyword evidence="3" id="KW-1185">Reference proteome</keyword>
<dbReference type="RefSeq" id="WP_146318070.1">
    <property type="nucleotide sequence ID" value="NZ_VCQV01000023.1"/>
</dbReference>
<dbReference type="Proteomes" id="UP000320244">
    <property type="component" value="Unassembled WGS sequence"/>
</dbReference>
<dbReference type="GO" id="GO:0016787">
    <property type="term" value="F:hydrolase activity"/>
    <property type="evidence" value="ECO:0007669"/>
    <property type="project" value="UniProtKB-KW"/>
</dbReference>
<evidence type="ECO:0000259" key="1">
    <source>
        <dbReference type="SMART" id="SM00849"/>
    </source>
</evidence>
<dbReference type="InterPro" id="IPR036866">
    <property type="entry name" value="RibonucZ/Hydroxyglut_hydro"/>
</dbReference>
<dbReference type="PANTHER" id="PTHR42951">
    <property type="entry name" value="METALLO-BETA-LACTAMASE DOMAIN-CONTAINING"/>
    <property type="match status" value="1"/>
</dbReference>
<name>A0A563DZ75_9MICO</name>
<evidence type="ECO:0000313" key="2">
    <source>
        <dbReference type="EMBL" id="TWP34954.1"/>
    </source>
</evidence>
<organism evidence="2 3">
    <name type="scientific">Leekyejoonella antrihumi</name>
    <dbReference type="NCBI Taxonomy" id="1660198"/>
    <lineage>
        <taxon>Bacteria</taxon>
        <taxon>Bacillati</taxon>
        <taxon>Actinomycetota</taxon>
        <taxon>Actinomycetes</taxon>
        <taxon>Micrococcales</taxon>
        <taxon>Dermacoccaceae</taxon>
        <taxon>Leekyejoonella</taxon>
    </lineage>
</organism>
<accession>A0A563DZ75</accession>
<dbReference type="InterPro" id="IPR001279">
    <property type="entry name" value="Metallo-B-lactamas"/>
</dbReference>
<protein>
    <submittedName>
        <fullName evidence="2">MBL fold metallo-hydrolase</fullName>
    </submittedName>
</protein>
<dbReference type="SUPFAM" id="SSF56281">
    <property type="entry name" value="Metallo-hydrolase/oxidoreductase"/>
    <property type="match status" value="1"/>
</dbReference>
<dbReference type="InterPro" id="IPR050855">
    <property type="entry name" value="NDM-1-like"/>
</dbReference>
<dbReference type="OrthoDB" id="3813329at2"/>